<dbReference type="SUPFAM" id="SSF56349">
    <property type="entry name" value="DNA breaking-rejoining enzymes"/>
    <property type="match status" value="1"/>
</dbReference>
<proteinExistence type="predicted"/>
<sequence length="128" mass="14439">MIYLSKELCKLLRAWQKESAWEKKQRGRGGLEEEDYLFRQPGGDPMVPGTFTFRFKKILREGNLPDNLNVHSLRHTNASMLIAQGVDVRTVAGLLGHAQPGTTLDIYSHAFDKNKKLAQEKLAEAMGL</sequence>
<keyword evidence="1" id="KW-0233">DNA recombination</keyword>
<evidence type="ECO:0000313" key="3">
    <source>
        <dbReference type="EMBL" id="KJF38955.1"/>
    </source>
</evidence>
<evidence type="ECO:0000313" key="4">
    <source>
        <dbReference type="Proteomes" id="UP000032483"/>
    </source>
</evidence>
<dbReference type="InterPro" id="IPR002104">
    <property type="entry name" value="Integrase_catalytic"/>
</dbReference>
<dbReference type="InterPro" id="IPR011010">
    <property type="entry name" value="DNA_brk_join_enz"/>
</dbReference>
<keyword evidence="4" id="KW-1185">Reference proteome</keyword>
<dbReference type="Pfam" id="PF00589">
    <property type="entry name" value="Phage_integrase"/>
    <property type="match status" value="1"/>
</dbReference>
<dbReference type="Proteomes" id="UP000032483">
    <property type="component" value="Unassembled WGS sequence"/>
</dbReference>
<gene>
    <name evidence="3" type="ORF">TQ39_15275</name>
</gene>
<dbReference type="Gene3D" id="1.10.443.10">
    <property type="entry name" value="Intergrase catalytic core"/>
    <property type="match status" value="1"/>
</dbReference>
<organism evidence="3 4">
    <name type="scientific">Ruthenibacterium lactatiformans</name>
    <dbReference type="NCBI Taxonomy" id="1550024"/>
    <lineage>
        <taxon>Bacteria</taxon>
        <taxon>Bacillati</taxon>
        <taxon>Bacillota</taxon>
        <taxon>Clostridia</taxon>
        <taxon>Eubacteriales</taxon>
        <taxon>Oscillospiraceae</taxon>
        <taxon>Ruthenibacterium</taxon>
    </lineage>
</organism>
<protein>
    <recommendedName>
        <fullName evidence="2">Tyr recombinase domain-containing protein</fullName>
    </recommendedName>
</protein>
<dbReference type="GO" id="GO:0015074">
    <property type="term" value="P:DNA integration"/>
    <property type="evidence" value="ECO:0007669"/>
    <property type="project" value="InterPro"/>
</dbReference>
<evidence type="ECO:0000256" key="1">
    <source>
        <dbReference type="ARBA" id="ARBA00023172"/>
    </source>
</evidence>
<dbReference type="GO" id="GO:0003677">
    <property type="term" value="F:DNA binding"/>
    <property type="evidence" value="ECO:0007669"/>
    <property type="project" value="InterPro"/>
</dbReference>
<accession>A0A0D8IW65</accession>
<dbReference type="PROSITE" id="PS51898">
    <property type="entry name" value="TYR_RECOMBINASE"/>
    <property type="match status" value="1"/>
</dbReference>
<feature type="domain" description="Tyr recombinase" evidence="2">
    <location>
        <begin position="1"/>
        <end position="121"/>
    </location>
</feature>
<dbReference type="EMBL" id="JXXK01000027">
    <property type="protein sequence ID" value="KJF38955.1"/>
    <property type="molecule type" value="Genomic_DNA"/>
</dbReference>
<dbReference type="GeneID" id="42857920"/>
<evidence type="ECO:0000259" key="2">
    <source>
        <dbReference type="PROSITE" id="PS51898"/>
    </source>
</evidence>
<dbReference type="InterPro" id="IPR013762">
    <property type="entry name" value="Integrase-like_cat_sf"/>
</dbReference>
<comment type="caution">
    <text evidence="3">The sequence shown here is derived from an EMBL/GenBank/DDBJ whole genome shotgun (WGS) entry which is preliminary data.</text>
</comment>
<dbReference type="GO" id="GO:0006310">
    <property type="term" value="P:DNA recombination"/>
    <property type="evidence" value="ECO:0007669"/>
    <property type="project" value="UniProtKB-KW"/>
</dbReference>
<dbReference type="AlphaFoldDB" id="A0A0D8IW65"/>
<reference evidence="3" key="1">
    <citation type="submission" date="2015-02" db="EMBL/GenBank/DDBJ databases">
        <title>A novel member of the family Ruminococcaceae isolated from human feces.</title>
        <authorList>
            <person name="Shkoporov A.N."/>
            <person name="Chaplin A.V."/>
            <person name="Motuzova O.V."/>
            <person name="Kafarskaia L.I."/>
            <person name="Khokhlova E.V."/>
            <person name="Efimov B.A."/>
        </authorList>
    </citation>
    <scope>NUCLEOTIDE SEQUENCE [LARGE SCALE GENOMIC DNA]</scope>
    <source>
        <strain evidence="3">585-1</strain>
    </source>
</reference>
<name>A0A0D8IW65_9FIRM</name>
<dbReference type="RefSeq" id="WP_050006159.1">
    <property type="nucleotide sequence ID" value="NZ_CATXDA010000146.1"/>
</dbReference>